<dbReference type="AlphaFoldDB" id="A0AAV4SXS7"/>
<protein>
    <submittedName>
        <fullName evidence="1">Uncharacterized protein</fullName>
    </submittedName>
</protein>
<evidence type="ECO:0000313" key="2">
    <source>
        <dbReference type="Proteomes" id="UP001054837"/>
    </source>
</evidence>
<organism evidence="1 2">
    <name type="scientific">Caerostris darwini</name>
    <dbReference type="NCBI Taxonomy" id="1538125"/>
    <lineage>
        <taxon>Eukaryota</taxon>
        <taxon>Metazoa</taxon>
        <taxon>Ecdysozoa</taxon>
        <taxon>Arthropoda</taxon>
        <taxon>Chelicerata</taxon>
        <taxon>Arachnida</taxon>
        <taxon>Araneae</taxon>
        <taxon>Araneomorphae</taxon>
        <taxon>Entelegynae</taxon>
        <taxon>Araneoidea</taxon>
        <taxon>Araneidae</taxon>
        <taxon>Caerostris</taxon>
    </lineage>
</organism>
<comment type="caution">
    <text evidence="1">The sequence shown here is derived from an EMBL/GenBank/DDBJ whole genome shotgun (WGS) entry which is preliminary data.</text>
</comment>
<dbReference type="Proteomes" id="UP001054837">
    <property type="component" value="Unassembled WGS sequence"/>
</dbReference>
<accession>A0AAV4SXS7</accession>
<name>A0AAV4SXS7_9ARAC</name>
<evidence type="ECO:0000313" key="1">
    <source>
        <dbReference type="EMBL" id="GIY38560.1"/>
    </source>
</evidence>
<dbReference type="EMBL" id="BPLQ01008639">
    <property type="protein sequence ID" value="GIY38560.1"/>
    <property type="molecule type" value="Genomic_DNA"/>
</dbReference>
<keyword evidence="2" id="KW-1185">Reference proteome</keyword>
<reference evidence="1 2" key="1">
    <citation type="submission" date="2021-06" db="EMBL/GenBank/DDBJ databases">
        <title>Caerostris darwini draft genome.</title>
        <authorList>
            <person name="Kono N."/>
            <person name="Arakawa K."/>
        </authorList>
    </citation>
    <scope>NUCLEOTIDE SEQUENCE [LARGE SCALE GENOMIC DNA]</scope>
</reference>
<sequence>MERSISINVDFHWTKRADSQATQGTTRLLETSPSFVMETYACGFWIRDVFHIASVQVTKVSGNPFRKDDPFDLHYLGSTPLQVSRVHSKIELAIFQYASISLPAVRTMERSISINVDFHWTKRAESQATRNHKTAPDFPELCNGNLRVRFLD</sequence>
<proteinExistence type="predicted"/>
<gene>
    <name evidence="1" type="ORF">CDAR_46881</name>
</gene>